<reference evidence="2 3" key="1">
    <citation type="submission" date="2015-01" db="EMBL/GenBank/DDBJ databases">
        <title>The Genome Sequence of Rhinocladiella mackenzie CBS 650.93.</title>
        <authorList>
            <consortium name="The Broad Institute Genomics Platform"/>
            <person name="Cuomo C."/>
            <person name="de Hoog S."/>
            <person name="Gorbushina A."/>
            <person name="Stielow B."/>
            <person name="Teixiera M."/>
            <person name="Abouelleil A."/>
            <person name="Chapman S.B."/>
            <person name="Priest M."/>
            <person name="Young S.K."/>
            <person name="Wortman J."/>
            <person name="Nusbaum C."/>
            <person name="Birren B."/>
        </authorList>
    </citation>
    <scope>NUCLEOTIDE SEQUENCE [LARGE SCALE GENOMIC DNA]</scope>
    <source>
        <strain evidence="2 3">CBS 650.93</strain>
    </source>
</reference>
<organism evidence="2 3">
    <name type="scientific">Rhinocladiella mackenziei CBS 650.93</name>
    <dbReference type="NCBI Taxonomy" id="1442369"/>
    <lineage>
        <taxon>Eukaryota</taxon>
        <taxon>Fungi</taxon>
        <taxon>Dikarya</taxon>
        <taxon>Ascomycota</taxon>
        <taxon>Pezizomycotina</taxon>
        <taxon>Eurotiomycetes</taxon>
        <taxon>Chaetothyriomycetidae</taxon>
        <taxon>Chaetothyriales</taxon>
        <taxon>Herpotrichiellaceae</taxon>
        <taxon>Rhinocladiella</taxon>
    </lineage>
</organism>
<gene>
    <name evidence="2" type="ORF">Z518_08220</name>
</gene>
<dbReference type="EMBL" id="KN847480">
    <property type="protein sequence ID" value="KIX02281.1"/>
    <property type="molecule type" value="Genomic_DNA"/>
</dbReference>
<dbReference type="Pfam" id="PF09820">
    <property type="entry name" value="AAA-ATPase_like"/>
    <property type="match status" value="1"/>
</dbReference>
<dbReference type="PANTHER" id="PTHR34825">
    <property type="entry name" value="CONSERVED PROTEIN, WITH A WEAK D-GALACTARATE DEHYDRATASE/ALTRONATE HYDROLASE DOMAIN"/>
    <property type="match status" value="1"/>
</dbReference>
<dbReference type="RefSeq" id="XP_013269417.1">
    <property type="nucleotide sequence ID" value="XM_013413963.1"/>
</dbReference>
<evidence type="ECO:0000259" key="1">
    <source>
        <dbReference type="Pfam" id="PF09820"/>
    </source>
</evidence>
<keyword evidence="3" id="KW-1185">Reference proteome</keyword>
<name>A0A0D2IG85_9EURO</name>
<dbReference type="VEuPathDB" id="FungiDB:Z518_08220"/>
<dbReference type="HOGENOM" id="CLU_457194_0_0_1"/>
<dbReference type="Proteomes" id="UP000053617">
    <property type="component" value="Unassembled WGS sequence"/>
</dbReference>
<dbReference type="AlphaFoldDB" id="A0A0D2IG85"/>
<sequence length="512" mass="58403">MEYIPELEEGEKIKLVCRPRRFGKSLTVAMLRYFHGFQFRESYDGLFKDLDVDKAVKAGITQPGRYLILEFDFSSPSRPQKLEEYAEFLAEEINLGLSNFKDDYAEYLGDRFALATSTFNEKNPAGNLRRLISAVNQTLKRIHYRREKDHPLWDVQGIYLLADEYDACANDYMDPHDPLSWSDAEPVRTLKAFWTNVKVGGKAFYGIKKAYITGVTPLLLTGLTSGANDQQNISFNTEISALCGLTQSDVLEALRLINKNEEVQEHFRTLEDGYHFCQEQSVELVFNTHTALSYLQVSEPFLRACARAPVVVNDMQCALQRDEHGSYQKIPYEEVLDGFTLHQLSTQVTGEDEIPAWRSLMVYMDGLAFDSDNPSQFLKIPNRVAARRFGSAILERLGLYSTIGDALRTLAQTGNPMRALAGYCRLMRQHDKIGDAFLKKEEHHRGIFQIMILENPSIDAVGEYQVTTNAGFVDLLITNNQKLYTLIEFKNIQTPYLELGGEQYPWTQIQGR</sequence>
<feature type="domain" description="AAA-ATPase-like" evidence="1">
    <location>
        <begin position="2"/>
        <end position="224"/>
    </location>
</feature>
<dbReference type="OrthoDB" id="5380555at2759"/>
<dbReference type="InterPro" id="IPR018631">
    <property type="entry name" value="AAA-ATPase-like_dom"/>
</dbReference>
<protein>
    <submittedName>
        <fullName evidence="2">Rhinocladiella mackenziei CBS 650.93 unplaced genomic scaffold supercont1.6, whole genome shotgun sequence</fullName>
    </submittedName>
</protein>
<proteinExistence type="predicted"/>
<accession>A0A0D2IG85</accession>
<evidence type="ECO:0000313" key="2">
    <source>
        <dbReference type="EMBL" id="KIX02281.1"/>
    </source>
</evidence>
<evidence type="ECO:0000313" key="3">
    <source>
        <dbReference type="Proteomes" id="UP000053617"/>
    </source>
</evidence>
<dbReference type="PANTHER" id="PTHR34825:SF1">
    <property type="entry name" value="AAA-ATPASE-LIKE DOMAIN-CONTAINING PROTEIN"/>
    <property type="match status" value="1"/>
</dbReference>
<dbReference type="GeneID" id="25296291"/>